<dbReference type="SUPFAM" id="SSF49785">
    <property type="entry name" value="Galactose-binding domain-like"/>
    <property type="match status" value="1"/>
</dbReference>
<protein>
    <submittedName>
        <fullName evidence="7">Cell wall anchor protein</fullName>
    </submittedName>
</protein>
<dbReference type="InterPro" id="IPR003961">
    <property type="entry name" value="FN3_dom"/>
</dbReference>
<dbReference type="InterPro" id="IPR013783">
    <property type="entry name" value="Ig-like_fold"/>
</dbReference>
<feature type="region of interest" description="Disordered" evidence="2">
    <location>
        <begin position="1661"/>
        <end position="1693"/>
    </location>
</feature>
<gene>
    <name evidence="7" type="ORF">DXD17_05300</name>
</gene>
<keyword evidence="1" id="KW-0378">Hydrolase</keyword>
<dbReference type="SUPFAM" id="SSF49265">
    <property type="entry name" value="Fibronectin type III"/>
    <property type="match status" value="1"/>
</dbReference>
<dbReference type="Pfam" id="PF17451">
    <property type="entry name" value="Glyco_hyd_101C"/>
    <property type="match status" value="1"/>
</dbReference>
<dbReference type="InterPro" id="IPR040575">
    <property type="entry name" value="GH101_N"/>
</dbReference>
<dbReference type="InterPro" id="IPR014718">
    <property type="entry name" value="GH-type_carb-bd"/>
</dbReference>
<dbReference type="InterPro" id="IPR035364">
    <property type="entry name" value="Beta_sandwich_GH101"/>
</dbReference>
<dbReference type="Pfam" id="PF17995">
    <property type="entry name" value="GH101_N"/>
    <property type="match status" value="1"/>
</dbReference>
<dbReference type="Gene3D" id="2.60.40.10">
    <property type="entry name" value="Immunoglobulins"/>
    <property type="match status" value="1"/>
</dbReference>
<dbReference type="InterPro" id="IPR036116">
    <property type="entry name" value="FN3_sf"/>
</dbReference>
<dbReference type="RefSeq" id="WP_117687919.1">
    <property type="nucleotide sequence ID" value="NZ_DXNI01000014.1"/>
</dbReference>
<dbReference type="SUPFAM" id="SSF49373">
    <property type="entry name" value="Invasin/intimin cell-adhesion fragments"/>
    <property type="match status" value="2"/>
</dbReference>
<evidence type="ECO:0000256" key="3">
    <source>
        <dbReference type="SAM" id="Phobius"/>
    </source>
</evidence>
<evidence type="ECO:0000259" key="5">
    <source>
        <dbReference type="PROSITE" id="PS50022"/>
    </source>
</evidence>
<feature type="chain" id="PRO_5017709231" evidence="4">
    <location>
        <begin position="34"/>
        <end position="2096"/>
    </location>
</feature>
<evidence type="ECO:0000256" key="2">
    <source>
        <dbReference type="SAM" id="MobiDB-lite"/>
    </source>
</evidence>
<dbReference type="Pfam" id="PF00754">
    <property type="entry name" value="F5_F8_type_C"/>
    <property type="match status" value="1"/>
</dbReference>
<keyword evidence="3" id="KW-1133">Transmembrane helix</keyword>
<comment type="caution">
    <text evidence="7">The sequence shown here is derived from an EMBL/GenBank/DDBJ whole genome shotgun (WGS) entry which is preliminary data.</text>
</comment>
<dbReference type="PROSITE" id="PS50022">
    <property type="entry name" value="FA58C_3"/>
    <property type="match status" value="1"/>
</dbReference>
<sequence length="2096" mass="226837">MKKLSKKLAAGFLAFAMVLTTALPYLPSIDAFAASKTMAHIVSGAENGNTHFGGSKPEAFVLSPKATFTNESFSSTLKLGSAQSDTRARVVLKYKDDSNWAYIGYDGAGSATDWIYEYNNNGTSSYGSVEGLPAINQNDMFTVNVTYTESAVKVAVKNITAGTSGTGTVTDASFVALKDVAGKVGFGGGSRNESYTDLYFSDVVVGDTTYSDYSDWTIYNDKKGSWDPAAVTDDGTQETARGRKWITVQGGSRNGNGHNYGNASAVAPALLLDQTKTTPVGGTVSLKFRPVTSTNWGIFYTYKDDNNWLYVGYDPTSKWYFQYKVNGTESYPKLSGLPDPVLNETMDISITVSRENLTVVVDGKKVTQSVQALTPISDSINGEGHPGVKTNGATKVEFSDFKIGTKDCMGDTWGWAATRSGQVTETYTTAVAAVSGKVTAEDGTALKGATVKLGSNTAKTDDAGNYSFDAIETGTYNLAASRTGYQAHTEEVTVSENAAQNVFNVTLSPKAELDLSQYAKISSDYMDVYVGKEFPVVARYATKKVDGTPFFRGQEEEINSVSINKTAITPTNVSAEGDDSSRTYTMDLVSPSTNIDLTMKVKISVDDNDLTWEVTSIKKKDGCTDIATIEIPQLNLLSTDMSEENAAFDGVSPSTTTTQSGDSHITWDNGFNPSTTGTYMYGFLSNGSLSGGVWSNSEIEDDKRITMNSGADSMSLTSSVWYYERGDKNGQAASYSYPTSDLPCAKVCIAGDANGDGDIDWNDGALAFRDIMNIAQGADDIKDLVNYRIVMNFAGMATNPYLETADNIKKVYLATDGLPQAVMLKGYGNEGHDSANSEYADVSEREGGITDFQNLIKIAHQYNTEVGIHINAQEAYPEAKSFNETMLTSPITNGWGWLDQSFTINKLWDLGSQARYKRLVQLYDRINGTSFYSGNWDKGEYVKDSQGTLNASMSEIAADAAKRTDNMDFIYLDVWYQNAWETRQIAKEINSLGWRFSTEFGYEGEYDSTWSHWATDAAYGGAGLKGWNSEIIRFLRNDQRDTQILNYPRYGGTADNPLLGGYRLYGFEGWGGDQDYNSYITETFTENLPTRFLQHYYVTDWEDYGEDEACPTGNTEKQITLKNDTGDTVVVTRNTEQRSDSYIERTITLNGKEVLNDVKYLLPWTDENGDQKLYHWNLDGGTSTWELPDGWTNLANVVMYELSDQGRINEKTVAVSNGTVTLDAKAATAYVLVKGESSKTLKVDYGEDNYVVDPGFNGYSGTDSALDAADWSGDIDNAAVTVEKYAKTGDQRLAMNSPEKDVTVSTKITGLTAGKDYVAELYVDNESDAKATLSVNTGSKEVSNYTMRSFSRNTVASDEKHGTNMQRILVSFTAEGTIADLKLSRAAGEGSTYWDDIRIVQKTLDNYAKDGSFHQDFESVVEGMYPFVHGFTQTGDQVTHLAQKNEPYTQAGWNNRVISDVIDGEWSLKQHAAVTGLVYYTIPQNFRFEAGKVYNVEFDYLAGNAAYQMIVGDGNSYSAPTSYLAAATGDEAQHVSMQVIGSGTGQTWIGLYENGSLAGSGSMGQTDFVLDNLTITEDATAVTATVEKTELYKGETAQILGQNLDQITFTSSDDSVMTVDTENHKINAVGAGSATLTGTLADGSTLTFDITVKDTVVNDIPRTETPDITSSANTEESTGEPTGSGVASAATDGDSSTYWHSNWSTTGFNVSESNPAILTVDLGKSMDIGGFKFQQRPSTNNGIVYQYSYRILDENDQVIESGDHITVPSNLRAGAAWVSTQFDTTAKNARKIQILVEEGQGGFAAISEVVPFTVQKVADAVTLDAENVTLKVGETVTLTPSATPEGAMLKGLVWSSSDEEIATVDENGVVTALKEGTATIKVSNVAGLEATCKVTVKGKAEQPDVDKEAPTAPGKLSKAEVTKDSIQIRWKKSKDNVGVEGYEIFLNGVSIKKVSADTTSVMISNLLAGTEYQITVKAYDAAGNYSEAAALTVKTLAEDKNNSGNKDDNQKPDSGNKNDGQKPSGDQNQNSSADKKPAGVPQVTVVKTGDSGAPIGIFVVLAIVAAGAVVVVVLRMKADQKKNAKKKHRNRPDGTR</sequence>
<keyword evidence="3" id="KW-0812">Transmembrane</keyword>
<dbReference type="InterPro" id="IPR008964">
    <property type="entry name" value="Invasin/intimin_cell_adhesion"/>
</dbReference>
<name>A0A3E4LU81_9FIRM</name>
<dbReference type="Pfam" id="PF18080">
    <property type="entry name" value="Gal_mutarotas_3"/>
    <property type="match status" value="1"/>
</dbReference>
<dbReference type="Gene3D" id="2.60.40.1120">
    <property type="entry name" value="Carboxypeptidase-like, regulatory domain"/>
    <property type="match status" value="1"/>
</dbReference>
<evidence type="ECO:0000256" key="1">
    <source>
        <dbReference type="ARBA" id="ARBA00023295"/>
    </source>
</evidence>
<dbReference type="InterPro" id="IPR013780">
    <property type="entry name" value="Glyco_hydro_b"/>
</dbReference>
<dbReference type="Gene3D" id="3.20.20.80">
    <property type="entry name" value="Glycosidases"/>
    <property type="match status" value="1"/>
</dbReference>
<keyword evidence="3" id="KW-0472">Membrane</keyword>
<feature type="signal peptide" evidence="4">
    <location>
        <begin position="1"/>
        <end position="33"/>
    </location>
</feature>
<dbReference type="Pfam" id="PF13620">
    <property type="entry name" value="CarboxypepD_reg"/>
    <property type="match status" value="1"/>
</dbReference>
<dbReference type="GO" id="GO:0033926">
    <property type="term" value="F:endo-alpha-N-acetylgalactosaminidase activity"/>
    <property type="evidence" value="ECO:0007669"/>
    <property type="project" value="InterPro"/>
</dbReference>
<dbReference type="InterPro" id="IPR008979">
    <property type="entry name" value="Galactose-bd-like_sf"/>
</dbReference>
<dbReference type="InterPro" id="IPR040633">
    <property type="entry name" value="Gal_mutarotas_3"/>
</dbReference>
<dbReference type="Gene3D" id="2.60.120.260">
    <property type="entry name" value="Galactose-binding domain-like"/>
    <property type="match status" value="3"/>
</dbReference>
<feature type="domain" description="Fibronectin type-III" evidence="6">
    <location>
        <begin position="1912"/>
        <end position="1999"/>
    </location>
</feature>
<reference evidence="7 8" key="1">
    <citation type="submission" date="2018-08" db="EMBL/GenBank/DDBJ databases">
        <title>A genome reference for cultivated species of the human gut microbiota.</title>
        <authorList>
            <person name="Zou Y."/>
            <person name="Xue W."/>
            <person name="Luo G."/>
        </authorList>
    </citation>
    <scope>NUCLEOTIDE SEQUENCE [LARGE SCALE GENOMIC DNA]</scope>
    <source>
        <strain evidence="7 8">TF11-7</strain>
    </source>
</reference>
<keyword evidence="4" id="KW-0732">Signal</keyword>
<dbReference type="Pfam" id="PF00041">
    <property type="entry name" value="fn3"/>
    <property type="match status" value="1"/>
</dbReference>
<dbReference type="InterPro" id="IPR025706">
    <property type="entry name" value="Endoa_GalNAc"/>
</dbReference>
<dbReference type="Proteomes" id="UP000260793">
    <property type="component" value="Unassembled WGS sequence"/>
</dbReference>
<evidence type="ECO:0000313" key="7">
    <source>
        <dbReference type="EMBL" id="RGK41028.1"/>
    </source>
</evidence>
<evidence type="ECO:0000256" key="4">
    <source>
        <dbReference type="SAM" id="SignalP"/>
    </source>
</evidence>
<feature type="domain" description="F5/8 type C" evidence="5">
    <location>
        <begin position="1645"/>
        <end position="1794"/>
    </location>
</feature>
<dbReference type="SMART" id="SM00635">
    <property type="entry name" value="BID_2"/>
    <property type="match status" value="2"/>
</dbReference>
<feature type="compositionally biased region" description="Polar residues" evidence="2">
    <location>
        <begin position="1666"/>
        <end position="1681"/>
    </location>
</feature>
<feature type="region of interest" description="Disordered" evidence="2">
    <location>
        <begin position="1999"/>
        <end position="2040"/>
    </location>
</feature>
<dbReference type="Pfam" id="PF02368">
    <property type="entry name" value="Big_2"/>
    <property type="match status" value="1"/>
</dbReference>
<feature type="transmembrane region" description="Helical" evidence="3">
    <location>
        <begin position="2055"/>
        <end position="2076"/>
    </location>
</feature>
<keyword evidence="1" id="KW-0326">Glycosidase</keyword>
<dbReference type="InterPro" id="IPR003343">
    <property type="entry name" value="Big_2"/>
</dbReference>
<dbReference type="InterPro" id="IPR008969">
    <property type="entry name" value="CarboxyPept-like_regulatory"/>
</dbReference>
<dbReference type="InterPro" id="IPR040502">
    <property type="entry name" value="GH101_dom-6"/>
</dbReference>
<dbReference type="GO" id="GO:0030246">
    <property type="term" value="F:carbohydrate binding"/>
    <property type="evidence" value="ECO:0007669"/>
    <property type="project" value="InterPro"/>
</dbReference>
<dbReference type="CDD" id="cd00063">
    <property type="entry name" value="FN3"/>
    <property type="match status" value="1"/>
</dbReference>
<dbReference type="InterPro" id="IPR000421">
    <property type="entry name" value="FA58C"/>
</dbReference>
<dbReference type="SUPFAM" id="SSF49464">
    <property type="entry name" value="Carboxypeptidase regulatory domain-like"/>
    <property type="match status" value="1"/>
</dbReference>
<dbReference type="Gene3D" id="2.60.40.1180">
    <property type="entry name" value="Golgi alpha-mannosidase II"/>
    <property type="match status" value="1"/>
</dbReference>
<dbReference type="Gene3D" id="2.70.98.10">
    <property type="match status" value="1"/>
</dbReference>
<dbReference type="CDD" id="cd14244">
    <property type="entry name" value="GH_101_like"/>
    <property type="match status" value="1"/>
</dbReference>
<evidence type="ECO:0000313" key="8">
    <source>
        <dbReference type="Proteomes" id="UP000260793"/>
    </source>
</evidence>
<accession>A0A3E4LU81</accession>
<proteinExistence type="predicted"/>
<dbReference type="Pfam" id="PF12905">
    <property type="entry name" value="Glyco_hydro_101"/>
    <property type="match status" value="1"/>
</dbReference>
<organism evidence="7 8">
    <name type="scientific">[Ruminococcus] lactaris</name>
    <dbReference type="NCBI Taxonomy" id="46228"/>
    <lineage>
        <taxon>Bacteria</taxon>
        <taxon>Bacillati</taxon>
        <taxon>Bacillota</taxon>
        <taxon>Clostridia</taxon>
        <taxon>Lachnospirales</taxon>
        <taxon>Lachnospiraceae</taxon>
        <taxon>Mediterraneibacter</taxon>
    </lineage>
</organism>
<feature type="compositionally biased region" description="Basic and acidic residues" evidence="2">
    <location>
        <begin position="1999"/>
        <end position="2020"/>
    </location>
</feature>
<dbReference type="InterPro" id="IPR049314">
    <property type="entry name" value="GH101_dom-5"/>
</dbReference>
<dbReference type="Gene3D" id="2.60.40.1080">
    <property type="match status" value="2"/>
</dbReference>
<dbReference type="Gene3D" id="2.60.120.870">
    <property type="match status" value="2"/>
</dbReference>
<dbReference type="Pfam" id="PF17974">
    <property type="entry name" value="GalBD_like"/>
    <property type="match status" value="1"/>
</dbReference>
<dbReference type="PROSITE" id="PS50853">
    <property type="entry name" value="FN3"/>
    <property type="match status" value="1"/>
</dbReference>
<dbReference type="Pfam" id="PF21466">
    <property type="entry name" value="GH101_dom-5"/>
    <property type="match status" value="1"/>
</dbReference>
<dbReference type="EMBL" id="QSQN01000011">
    <property type="protein sequence ID" value="RGK41028.1"/>
    <property type="molecule type" value="Genomic_DNA"/>
</dbReference>
<dbReference type="SMART" id="SM00060">
    <property type="entry name" value="FN3"/>
    <property type="match status" value="1"/>
</dbReference>
<evidence type="ECO:0000259" key="6">
    <source>
        <dbReference type="PROSITE" id="PS50853"/>
    </source>
</evidence>